<dbReference type="InterPro" id="IPR001242">
    <property type="entry name" value="Condensation_dom"/>
</dbReference>
<dbReference type="Pfam" id="PF13193">
    <property type="entry name" value="AMP-binding_C"/>
    <property type="match status" value="3"/>
</dbReference>
<dbReference type="Gene3D" id="3.30.559.10">
    <property type="entry name" value="Chloramphenicol acetyltransferase-like domain"/>
    <property type="match status" value="4"/>
</dbReference>
<dbReference type="InterPro" id="IPR036736">
    <property type="entry name" value="ACP-like_sf"/>
</dbReference>
<dbReference type="InterPro" id="IPR009081">
    <property type="entry name" value="PP-bd_ACP"/>
</dbReference>
<evidence type="ECO:0000313" key="7">
    <source>
        <dbReference type="EMBL" id="MFD2415742.1"/>
    </source>
</evidence>
<evidence type="ECO:0000256" key="4">
    <source>
        <dbReference type="ARBA" id="ARBA00022737"/>
    </source>
</evidence>
<dbReference type="SUPFAM" id="SSF53335">
    <property type="entry name" value="S-adenosyl-L-methionine-dependent methyltransferases"/>
    <property type="match status" value="1"/>
</dbReference>
<dbReference type="InterPro" id="IPR010060">
    <property type="entry name" value="NRPS_synth"/>
</dbReference>
<accession>A0ABW5FPM2</accession>
<proteinExistence type="predicted"/>
<dbReference type="RefSeq" id="WP_378261810.1">
    <property type="nucleotide sequence ID" value="NZ_JBHUKR010000004.1"/>
</dbReference>
<dbReference type="SUPFAM" id="SSF52777">
    <property type="entry name" value="CoA-dependent acyltransferases"/>
    <property type="match status" value="8"/>
</dbReference>
<comment type="cofactor">
    <cofactor evidence="1">
        <name>pantetheine 4'-phosphate</name>
        <dbReference type="ChEBI" id="CHEBI:47942"/>
    </cofactor>
</comment>
<dbReference type="Gene3D" id="2.30.38.10">
    <property type="entry name" value="Luciferase, Domain 3"/>
    <property type="match status" value="3"/>
</dbReference>
<dbReference type="PANTHER" id="PTHR45527">
    <property type="entry name" value="NONRIBOSOMAL PEPTIDE SYNTHETASE"/>
    <property type="match status" value="1"/>
</dbReference>
<evidence type="ECO:0000313" key="8">
    <source>
        <dbReference type="Proteomes" id="UP001597417"/>
    </source>
</evidence>
<evidence type="ECO:0000256" key="1">
    <source>
        <dbReference type="ARBA" id="ARBA00001957"/>
    </source>
</evidence>
<dbReference type="SUPFAM" id="SSF47336">
    <property type="entry name" value="ACP-like"/>
    <property type="match status" value="3"/>
</dbReference>
<dbReference type="InterPro" id="IPR029063">
    <property type="entry name" value="SAM-dependent_MTases_sf"/>
</dbReference>
<gene>
    <name evidence="7" type="ORF">ACFSXZ_05310</name>
</gene>
<dbReference type="NCBIfam" id="NF003417">
    <property type="entry name" value="PRK04813.1"/>
    <property type="match status" value="4"/>
</dbReference>
<keyword evidence="3" id="KW-0597">Phosphoprotein</keyword>
<feature type="domain" description="Carrier" evidence="6">
    <location>
        <begin position="3480"/>
        <end position="3554"/>
    </location>
</feature>
<dbReference type="PROSITE" id="PS50075">
    <property type="entry name" value="CARRIER"/>
    <property type="match status" value="3"/>
</dbReference>
<comment type="caution">
    <text evidence="7">The sequence shown here is derived from an EMBL/GenBank/DDBJ whole genome shotgun (WGS) entry which is preliminary data.</text>
</comment>
<feature type="domain" description="Carrier" evidence="6">
    <location>
        <begin position="968"/>
        <end position="1043"/>
    </location>
</feature>
<dbReference type="InterPro" id="IPR025110">
    <property type="entry name" value="AMP-bd_C"/>
</dbReference>
<dbReference type="EMBL" id="JBHUKR010000004">
    <property type="protein sequence ID" value="MFD2415742.1"/>
    <property type="molecule type" value="Genomic_DNA"/>
</dbReference>
<dbReference type="Gene3D" id="3.40.50.150">
    <property type="entry name" value="Vaccinia Virus protein VP39"/>
    <property type="match status" value="1"/>
</dbReference>
<dbReference type="CDD" id="cd19540">
    <property type="entry name" value="LCL_NRPS-like"/>
    <property type="match status" value="3"/>
</dbReference>
<dbReference type="Pfam" id="PF08242">
    <property type="entry name" value="Methyltransf_12"/>
    <property type="match status" value="1"/>
</dbReference>
<evidence type="ECO:0000259" key="6">
    <source>
        <dbReference type="PROSITE" id="PS50075"/>
    </source>
</evidence>
<evidence type="ECO:0000256" key="2">
    <source>
        <dbReference type="ARBA" id="ARBA00022450"/>
    </source>
</evidence>
<organism evidence="7 8">
    <name type="scientific">Amycolatopsis pigmentata</name>
    <dbReference type="NCBI Taxonomy" id="450801"/>
    <lineage>
        <taxon>Bacteria</taxon>
        <taxon>Bacillati</taxon>
        <taxon>Actinomycetota</taxon>
        <taxon>Actinomycetes</taxon>
        <taxon>Pseudonocardiales</taxon>
        <taxon>Pseudonocardiaceae</taxon>
        <taxon>Amycolatopsis</taxon>
    </lineage>
</organism>
<dbReference type="Proteomes" id="UP001597417">
    <property type="component" value="Unassembled WGS sequence"/>
</dbReference>
<dbReference type="Pfam" id="PF00668">
    <property type="entry name" value="Condensation"/>
    <property type="match status" value="4"/>
</dbReference>
<dbReference type="CDD" id="cd12117">
    <property type="entry name" value="A_NRPS_Srf_like"/>
    <property type="match status" value="1"/>
</dbReference>
<reference evidence="8" key="1">
    <citation type="journal article" date="2019" name="Int. J. Syst. Evol. Microbiol.">
        <title>The Global Catalogue of Microorganisms (GCM) 10K type strain sequencing project: providing services to taxonomists for standard genome sequencing and annotation.</title>
        <authorList>
            <consortium name="The Broad Institute Genomics Platform"/>
            <consortium name="The Broad Institute Genome Sequencing Center for Infectious Disease"/>
            <person name="Wu L."/>
            <person name="Ma J."/>
        </authorList>
    </citation>
    <scope>NUCLEOTIDE SEQUENCE [LARGE SCALE GENOMIC DNA]</scope>
    <source>
        <strain evidence="8">CGMCC 4.7645</strain>
    </source>
</reference>
<dbReference type="InterPro" id="IPR013217">
    <property type="entry name" value="Methyltransf_12"/>
</dbReference>
<dbReference type="InterPro" id="IPR020806">
    <property type="entry name" value="PKS_PP-bd"/>
</dbReference>
<dbReference type="PROSITE" id="PS00012">
    <property type="entry name" value="PHOSPHOPANTETHEINE"/>
    <property type="match status" value="3"/>
</dbReference>
<dbReference type="Gene3D" id="3.30.559.30">
    <property type="entry name" value="Nonribosomal peptide synthetase, condensation domain"/>
    <property type="match status" value="4"/>
</dbReference>
<keyword evidence="4" id="KW-0677">Repeat</keyword>
<dbReference type="Gene3D" id="3.30.300.30">
    <property type="match status" value="4"/>
</dbReference>
<dbReference type="InterPro" id="IPR006162">
    <property type="entry name" value="Ppantetheine_attach_site"/>
</dbReference>
<dbReference type="InterPro" id="IPR045851">
    <property type="entry name" value="AMP-bd_C_sf"/>
</dbReference>
<dbReference type="Pfam" id="PF00550">
    <property type="entry name" value="PP-binding"/>
    <property type="match status" value="3"/>
</dbReference>
<dbReference type="InterPro" id="IPR020845">
    <property type="entry name" value="AMP-binding_CS"/>
</dbReference>
<dbReference type="CDD" id="cd02440">
    <property type="entry name" value="AdoMet_MTases"/>
    <property type="match status" value="1"/>
</dbReference>
<evidence type="ECO:0000256" key="5">
    <source>
        <dbReference type="ARBA" id="ARBA00023194"/>
    </source>
</evidence>
<dbReference type="PROSITE" id="PS00455">
    <property type="entry name" value="AMP_BINDING"/>
    <property type="match status" value="3"/>
</dbReference>
<dbReference type="InterPro" id="IPR010071">
    <property type="entry name" value="AA_adenyl_dom"/>
</dbReference>
<protein>
    <submittedName>
        <fullName evidence="7">Amino acid adenylation domain-containing protein</fullName>
    </submittedName>
</protein>
<sequence>MIPLSFAQQRLWFLSRLEGPSPTYNVPLAVRMSGPLDRTALVAALGDVIARHESLRTTFPERDGEPYQRVLTPADAPVTLPVVDIAPDGLDAAIAEAVAQPFTIDTEVPLRLRLLTLGAQEHVLLVVTHHIIADGWSTRPLLRDLSTAYAARRRQESPQWSEPTVQYSDYALWQREVLGAETDPDSVISRQLAQWSTFLRGAPEVLELPTDRPRPAVASYRGDKVPLHLDAAAHRAAVRLARETGTTVFMVVQAALAVLLTRLGAGTDIPIGTAVAGRSDEAMEDMVGFFVNTLVLRTDTSGDPSFRDLLTRVRTADLDAYANQDVPFERVVESLNPARTLASHPLFQVMLVLQNANEDRVDLHGLRTEVLPTPLSGVAKFDLSFGVAEMSADDGEPAGIKGTLEYAEELFDRTTAHDLAARLTRVLASAVADPNRAIGELDLLEPVERQRILVDWNGTQRPAPSGDLATLFERQVRRDPQAPALTYWDITVSYAELNTRANRLARRLAGLGVGPEVPVAVLMERSADLVVALIAVVKAGGAYVPLHASSPRARLSWMVRETGAPVLITDRGLAGHGFDHDATVVVVDEQSLDGLPGTDLGPRLTGEHLAYVMYTSGSTGNPKGVAITHADVVGLASDHSWRSDAHRRVLLHSSHAFDAVTYEIWVPLLSGGTVVVLPPGELDVRVLRSTITRQRVTALWLTAGLFRLLAEESPDCLSGVQELWTGGDVVPAAAIEQVRARCPGLTIVDGYGPTETTTFATRHVLRPGDPVPDPVPIGRAMDDVRAYVLDEKLRLVAPGVPGELYLAGLGLARGYFRRQALTAERFVAAPFGRPGERMYRTGDLVRWNRAGRLEFLGRADQQVKLRGFRIELGEIETALAAHPDIAQATVVAREDRPGDRLLAAYLVPAGDRTPDANDLRRSVAESLPDYMVPTAMVFLTEMPLNSSGKIDRAALPAPVLGTGPADQGDRSAREEILCGLFAEVLGRDSVGVDDGFFELGGHSLLVTRLISRVRSALGVELTVRAVFETPTAAGLAARLDAAFAPPQPALRPAARAEVVPLSFAQQRLWFLHRLEGPSPTYNISFGLRLRGVLNRDALASALRDVVARHETLRTIYPEVDGVARQHVLDQVSVDLVISDVTAARLTDAIERAARHPFDLATEIPLRAELLVADAEECTLVLVLHHIAADGSSLNPLVRDLASAYEARCAGKAPEWEPLPVQYADYTLWQRELLGEESDASSTASGQVEFWRRELHGMPEQLDLPYDRPRPAVATYRGDRVEVELSADVHRAVVGLARSSGVTVFMVLQAALASLLTRLGAGTDIPLGSPAAGRTDEALTDLVGFFVNTLVLRTDTAGEPSFRELLDRVRATDLAAYAHQELPFERLVEILNPARSAAHHPLFQVMLGLFPYSDTHFELPGLDVTTTDINTHTAKFDLFFLLNEQRNADGAAAGITGVIEYGADIFDRATVEHLAARWTRWLSDLLADPDRPIGAHDVLLPVERGRLLAWNDTAAGIPPEIMPEMFEARVRDDPGAIAVACDDGELSYAELNVRANQLARVLIESGAGPESIVAVLMPRCPTLLVTLLAVLKAGGTYLPLDPGYPADRLGYILGDAGSDLMVTTTDTADLLPGYPGSRLVLDHPDTVARLARQAATDIDNGDRLQPLRAEHPAYVIYTSGSTGVPKGVVVTHANLTNFLTAMRAPCALTPADRLLAVTTVAFDIAALELYLPLIHGAQVILAPEKTVRDPIALAGLAARRGCTVAQATPTMWQVLLGTTTDAFRDVRMLVGGEALPAGLAARMRERSAVVTNMFGPTETTIWSTTATVRADERTPPIGRPIANTQAHVLDGELRPVPIGVAGELYLAGDGLARGYLGQPELTAGRFVANPYGGPGTRMYRTGDVARWNSGGELEFVGRVDHQIKLRGFRVELGEIENVLSRHPDVAQSAVVAGDHQQLIAYVTPLDRSQSADDESAVRQKVGDWQQVYDSAYEEEAKSGDFSESFSVWRSSYDDAPIPLSEMRAWRDTTVTRIRGLRPRRILEIGVGSGLLLSQLAPDSEAYWATDFSSIAVTALEDIIAGNPDLADRVVLRAQPADCFDGLPAEFFDTIVINSVVQYFPNVDYLVSVLRQALSLVIPGGAVFVGDVRNHRLLRCFRAAVEVSRHPDEDPAQWHRSVSQAVRREKELLIDPEFFPALGQVLPDAPAVEIGVKRGVPPNELSRYRYDVVLRRTNGSGPEPVGETPELRWGADVADLVALEARLVASGATAVRVTGMPNARLVRELAALSAIDEQAPASPTAPVDPDALYELGSRNGFSTGVAWSLGAEDGSIDAVFTRDSSNAVGAIGIVYPPVAGNRPLAGHGNDPTRPYQADVLGRSLRSYLRRWLPEYMVPAVVTVLDEMPLTTNGKIDRRALPAPTVAGSAASRAPRSAQEEILCGLFAEVLELDSVGIDDGFFDLGGHSILAIRLASRIRLVFQREIPVWAIFEAGTVARLAATLDGADTGRPALVPVERPRYVPLSFGQRRLWFLHKLEGPSPTYNMPIALRLSGNLDRAALESALADVVHRHETLRTVFPEHDGIACQSVLDPGQACPELVAVDVDEAGLPAAVHEAADYAFELAVEIPVKAFLFVLGDAEYVLLLLIHHIAADGLSLGPLSRDLASAYAARRAGEAPSWTDLPVQYVDYTLWEREILGGEDDPHSPIGRQVEFWRRTLADSPQLISLPADRPHPAVPTHRGDDVRFMVDAATHAAMTELARGHDVTMFMVVQAAIVALLTKLGAGTDVLIGSPVAGRADSALDDLVGFFSNNLVLRNDTSGDPTFSELLARVRKANIAAYANQDVPFDRLVEVLQPEHSLAHHPLFQVSLAYSSGTDEKWELDGLTVDIADFGSGGAKLDLQFGLEEKRTGQGRPDGIDGVLQFAVDLFDRDSVVRLAARLTRLLSAVVAAPDLRLSEVEVLSERERRLLLTDYNATDRTVPVATIPALFAEQVARGTDAPAVVFEDETVSYRELDARANRLARYLVGCGVGPERLVAVALPRSAALIVTLLAVHKAGAAYVPVDPDYPPDRIAYILGDSVPSRVLTTMAIAERLPSAPGTVVPVDEAGTAAAIAASPETDLDDADRLAPLGVDSPAWVIYTSGSTGRPKGVVVSHRGIASLVAAQIERLVVGPGSRVLQFASLSFDAAGWEICMAVLSGGCLVVAPAPRLVPGEPLAELMSRRRVTHATLPPTVLGAMPEDGLPAGMTLVVAGEACPPELVARFSRDRRMINAYGPTETTVCATMSAPLPATVVPPIGRPIVNARGYVLDASLRPVAPGVVGELYVTGAGLARGYLRRPALTAQRFVACPFGDPGARMYRTGDLARWNSQGQLEFAGRADRQVKLRGFRIEPGEIEAVLAAFPEVTQAAVVVREDRPGHRRIVAYVVTSADPAALRVRVEGLLPDYLVPSALVRLAALPVTPNGKIDHAALPAPETGNGVERRPRGHREETLCRVFADVLGLAEVHAGQDFFRIGGDSILSIELVAGARRAGLGLTVRDIFLHRTVEALASVATKVDSGPAGHDENHRELDPTPIIAWLAELGGPFDGYNQSVAVQVPKGARLDELRSALQAVLDRHGSLRWRLTVSPDGRWKLADSGQTSAEDVLSRVDVGGLADDQLAAVVTAEGEAARLRLRPADGVMCQAVWFDFGRHRAGRLLLVLHHLAVDAVSWRILLPDLASAWRSAVAGHVPVVEPVLTSMSTWARALTEEARRPGRVRELALWQRVLAPAGPNLGSRPLDPAVDVVRTVRSFSVSLTAEQTGALLTTVPAAFHAGINDVLLTGLALAVGHCQGGRRSGSEVVLDLEGHGREDIVPGLDLTRTVGWFTSLYPVRLDPGQVDWQEVRAGGPGVGQALKAVKEQLRTQPDNGIGYGLLRYLNEETAPVLAALPRPRLAFNYLGRFGSSVSDDQAEPTDWEQVSDIPMPAHRDAEQPVPHVLEINAAARRDGNGSRLVADWMWPSALLAEEEVRELAEAWLTALRGLVRHVESLAAGGHTPSDLSLALDQGEIDELETELGTLR</sequence>
<name>A0ABW5FPM2_9PSEU</name>
<feature type="domain" description="Carrier" evidence="6">
    <location>
        <begin position="2427"/>
        <end position="2502"/>
    </location>
</feature>
<evidence type="ECO:0000256" key="3">
    <source>
        <dbReference type="ARBA" id="ARBA00022553"/>
    </source>
</evidence>
<keyword evidence="5" id="KW-0045">Antibiotic biosynthesis</keyword>
<dbReference type="PANTHER" id="PTHR45527:SF1">
    <property type="entry name" value="FATTY ACID SYNTHASE"/>
    <property type="match status" value="1"/>
</dbReference>
<dbReference type="Gene3D" id="1.10.1200.10">
    <property type="entry name" value="ACP-like"/>
    <property type="match status" value="3"/>
</dbReference>
<dbReference type="NCBIfam" id="TIGR01720">
    <property type="entry name" value="NRPS-para261"/>
    <property type="match status" value="1"/>
</dbReference>
<dbReference type="CDD" id="cd17652">
    <property type="entry name" value="A_NRPS_CmdD_like"/>
    <property type="match status" value="1"/>
</dbReference>
<dbReference type="InterPro" id="IPR000873">
    <property type="entry name" value="AMP-dep_synth/lig_dom"/>
</dbReference>
<dbReference type="NCBIfam" id="TIGR01733">
    <property type="entry name" value="AA-adenyl-dom"/>
    <property type="match status" value="3"/>
</dbReference>
<dbReference type="SMART" id="SM00823">
    <property type="entry name" value="PKS_PP"/>
    <property type="match status" value="3"/>
</dbReference>
<keyword evidence="8" id="KW-1185">Reference proteome</keyword>
<dbReference type="Gene3D" id="3.40.50.980">
    <property type="match status" value="6"/>
</dbReference>
<dbReference type="Pfam" id="PF00501">
    <property type="entry name" value="AMP-binding"/>
    <property type="match status" value="3"/>
</dbReference>
<dbReference type="SUPFAM" id="SSF56801">
    <property type="entry name" value="Acetyl-CoA synthetase-like"/>
    <property type="match status" value="3"/>
</dbReference>
<dbReference type="InterPro" id="IPR023213">
    <property type="entry name" value="CAT-like_dom_sf"/>
</dbReference>
<keyword evidence="2" id="KW-0596">Phosphopantetheine</keyword>